<feature type="domain" description="Phage capsid-like C-terminal" evidence="3">
    <location>
        <begin position="161"/>
        <end position="429"/>
    </location>
</feature>
<evidence type="ECO:0000256" key="2">
    <source>
        <dbReference type="SAM" id="Coils"/>
    </source>
</evidence>
<organism evidence="4 5">
    <name type="scientific">Novosphingobium pentaromativorans</name>
    <dbReference type="NCBI Taxonomy" id="205844"/>
    <lineage>
        <taxon>Bacteria</taxon>
        <taxon>Pseudomonadati</taxon>
        <taxon>Pseudomonadota</taxon>
        <taxon>Alphaproteobacteria</taxon>
        <taxon>Sphingomonadales</taxon>
        <taxon>Sphingomonadaceae</taxon>
        <taxon>Novosphingobium</taxon>
    </lineage>
</organism>
<gene>
    <name evidence="4" type="ORF">DI555_07920</name>
</gene>
<proteinExistence type="predicted"/>
<dbReference type="InterPro" id="IPR024455">
    <property type="entry name" value="Phage_capsid"/>
</dbReference>
<dbReference type="Proteomes" id="UP000249082">
    <property type="component" value="Unassembled WGS sequence"/>
</dbReference>
<dbReference type="Pfam" id="PF05065">
    <property type="entry name" value="Phage_capsid"/>
    <property type="match status" value="1"/>
</dbReference>
<dbReference type="NCBIfam" id="TIGR01554">
    <property type="entry name" value="major_cap_HK97"/>
    <property type="match status" value="1"/>
</dbReference>
<dbReference type="Gene3D" id="3.30.2320.10">
    <property type="entry name" value="hypothetical protein PF0899 domain"/>
    <property type="match status" value="1"/>
</dbReference>
<reference evidence="4 5" key="1">
    <citation type="submission" date="2017-08" db="EMBL/GenBank/DDBJ databases">
        <title>Infants hospitalized years apart are colonized by the same room-sourced microbial strains.</title>
        <authorList>
            <person name="Brooks B."/>
            <person name="Olm M.R."/>
            <person name="Firek B.A."/>
            <person name="Baker R."/>
            <person name="Thomas B.C."/>
            <person name="Morowitz M.J."/>
            <person name="Banfield J.F."/>
        </authorList>
    </citation>
    <scope>NUCLEOTIDE SEQUENCE [LARGE SCALE GENOMIC DNA]</scope>
    <source>
        <strain evidence="4">S2_005_002_R2_33</strain>
    </source>
</reference>
<name>A0A2W5NTA1_9SPHN</name>
<sequence>MKTNAILAASAAAAVAMGGVVAPEYRPPEFGRKGPGDGDEVDIKQLSRELKAATDKVKEFAEDAKGRLEKGEELSKSAKQSADEALVKFNELSATMTEIEQKLARRGSGEGDTERKSVGRMFVEAEDVKSFMDRAPSKGTVQFGTKAIITSLTTDANGSAGDLIVPDRRDGIVAPPERRMTVRDLITPGRTSSNAIQFVQETGFVNAAATVGETLQKPQSDLKFDLKTLPVATIAHWVQASRQILSDAPMLESYIDGRLRYGLAYAEELQLLKGDGTGTNLLGMIPQATAYAAPGGLVAGNMFDQMRYAMLQAVLAEYPATGHVLNPIDWARAETTKNEIGEYIIGNVADGAQPRLWRLPVVETPAMTVNKFLTGAFKLACQYFDREDATVELSTEDRDNFIKNLVTILAEERIGLAVYRPEALIYGDFEDFTTP</sequence>
<dbReference type="SUPFAM" id="SSF56563">
    <property type="entry name" value="Major capsid protein gp5"/>
    <property type="match status" value="1"/>
</dbReference>
<comment type="caution">
    <text evidence="4">The sequence shown here is derived from an EMBL/GenBank/DDBJ whole genome shotgun (WGS) entry which is preliminary data.</text>
</comment>
<dbReference type="EMBL" id="QFPX01000006">
    <property type="protein sequence ID" value="PZQ55269.1"/>
    <property type="molecule type" value="Genomic_DNA"/>
</dbReference>
<evidence type="ECO:0000313" key="5">
    <source>
        <dbReference type="Proteomes" id="UP000249082"/>
    </source>
</evidence>
<feature type="coiled-coil region" evidence="2">
    <location>
        <begin position="43"/>
        <end position="102"/>
    </location>
</feature>
<protein>
    <submittedName>
        <fullName evidence="4">Phage major capsid protein</fullName>
    </submittedName>
</protein>
<keyword evidence="2" id="KW-0175">Coiled coil</keyword>
<dbReference type="InterPro" id="IPR054612">
    <property type="entry name" value="Phage_capsid-like_C"/>
</dbReference>
<dbReference type="AlphaFoldDB" id="A0A2W5NTA1"/>
<accession>A0A2W5NTA1</accession>
<evidence type="ECO:0000313" key="4">
    <source>
        <dbReference type="EMBL" id="PZQ55269.1"/>
    </source>
</evidence>
<comment type="subcellular location">
    <subcellularLocation>
        <location evidence="1">Virion</location>
    </subcellularLocation>
</comment>
<evidence type="ECO:0000259" key="3">
    <source>
        <dbReference type="Pfam" id="PF05065"/>
    </source>
</evidence>
<dbReference type="Gene3D" id="3.30.2400.10">
    <property type="entry name" value="Major capsid protein gp5"/>
    <property type="match status" value="1"/>
</dbReference>
<evidence type="ECO:0000256" key="1">
    <source>
        <dbReference type="ARBA" id="ARBA00004328"/>
    </source>
</evidence>